<feature type="region of interest" description="Disordered" evidence="1">
    <location>
        <begin position="145"/>
        <end position="165"/>
    </location>
</feature>
<feature type="compositionally biased region" description="Low complexity" evidence="1">
    <location>
        <begin position="381"/>
        <end position="406"/>
    </location>
</feature>
<dbReference type="eggNOG" id="ENOG502SS6X">
    <property type="taxonomic scope" value="Eukaryota"/>
</dbReference>
<reference evidence="3 4" key="1">
    <citation type="journal article" date="2004" name="Science">
        <title>The genome of the diatom Thalassiosira pseudonana: ecology, evolution, and metabolism.</title>
        <authorList>
            <person name="Armbrust E.V."/>
            <person name="Berges J.A."/>
            <person name="Bowler C."/>
            <person name="Green B.R."/>
            <person name="Martinez D."/>
            <person name="Putnam N.H."/>
            <person name="Zhou S."/>
            <person name="Allen A.E."/>
            <person name="Apt K.E."/>
            <person name="Bechner M."/>
            <person name="Brzezinski M.A."/>
            <person name="Chaal B.K."/>
            <person name="Chiovitti A."/>
            <person name="Davis A.K."/>
            <person name="Demarest M.S."/>
            <person name="Detter J.C."/>
            <person name="Glavina T."/>
            <person name="Goodstein D."/>
            <person name="Hadi M.Z."/>
            <person name="Hellsten U."/>
            <person name="Hildebrand M."/>
            <person name="Jenkins B.D."/>
            <person name="Jurka J."/>
            <person name="Kapitonov V.V."/>
            <person name="Kroger N."/>
            <person name="Lau W.W."/>
            <person name="Lane T.W."/>
            <person name="Larimer F.W."/>
            <person name="Lippmeier J.C."/>
            <person name="Lucas S."/>
            <person name="Medina M."/>
            <person name="Montsant A."/>
            <person name="Obornik M."/>
            <person name="Parker M.S."/>
            <person name="Palenik B."/>
            <person name="Pazour G.J."/>
            <person name="Richardson P.M."/>
            <person name="Rynearson T.A."/>
            <person name="Saito M.A."/>
            <person name="Schwartz D.C."/>
            <person name="Thamatrakoln K."/>
            <person name="Valentin K."/>
            <person name="Vardi A."/>
            <person name="Wilkerson F.P."/>
            <person name="Rokhsar D.S."/>
        </authorList>
    </citation>
    <scope>NUCLEOTIDE SEQUENCE [LARGE SCALE GENOMIC DNA]</scope>
    <source>
        <strain evidence="3 4">CCMP1335</strain>
    </source>
</reference>
<keyword evidence="2" id="KW-0812">Transmembrane</keyword>
<dbReference type="RefSeq" id="XP_002290298.1">
    <property type="nucleotide sequence ID" value="XM_002290262.1"/>
</dbReference>
<accession>B8C327</accession>
<feature type="compositionally biased region" description="Low complexity" evidence="1">
    <location>
        <begin position="291"/>
        <end position="320"/>
    </location>
</feature>
<evidence type="ECO:0000256" key="2">
    <source>
        <dbReference type="SAM" id="Phobius"/>
    </source>
</evidence>
<feature type="region of interest" description="Disordered" evidence="1">
    <location>
        <begin position="283"/>
        <end position="479"/>
    </location>
</feature>
<gene>
    <name evidence="3" type="ORF">THAPSDRAFT_22777</name>
</gene>
<dbReference type="EMBL" id="CM000642">
    <property type="protein sequence ID" value="EED92050.1"/>
    <property type="molecule type" value="Genomic_DNA"/>
</dbReference>
<dbReference type="KEGG" id="tps:THAPSDRAFT_22777"/>
<dbReference type="GeneID" id="7453202"/>
<sequence>MYDKISFRMSSFVLRRSFEAGNDMIHDHLLSLSLHPHRSPFLAKKALTIAGTNTTSQTSRLRGCKSLIFHLFPERRGRLITSPCAKTTTIMLSKMQPQARRRGQCRNTQQHQRYATNALFLLVLAAILSLQSTIAEHVPFGYQSDSSQSAEFNSPQTTTPSDPSSFAGAIHYDPLHHALYMVGSTYASNVFDGVDKYNLEDEQKGWDLGVPRYSPIAGGDCFYAVMGLPAEDSWATSPNSGGSSGEVRLVHSRRFGTENVAEACSAVDILFATPQWNAPGGFIHAFEDSKSPTASPQPSSSTYPPTNNPTNTPEPSSSPTYVPSKAPTVGEGDLFQDAEQTLTTAPSTSSSPSSSSYPPTSVPSTAPQAGTPIESATEDNTTTPPSMSSSPSSATYPPTYVPSTAPQIGTPIESVTEDNTTTPPSMSSSPSSSTYPPTYVPSTAPQVGTPIESTAEDKTTTAPSTSSSPSSSTYPTSVPNIAQVGVPVESDSDGDVLPRMRSLLLDKAMDSDVDTVGLSEGHEANNSHQKITRSAAEVRNQETRSVRLLMAGHVESPNGDDGYVVSDLPAGQYDEAKVYAFAQQIDVRLPLGDSATFQLDIANLQSENNLSDIAYTLEEGMSAPKGKAYVTSGVDSRALLNDHVPPRLTTVYPVSLVADSTSKKHYYVAMLASDSSNENTAGDDPYLHEDSTIASGANQQSFTDFDESVVPGVVNINDFFGLKGRPKYGSAYRILLKKMAIENVDERCVKYDNLIVHGCENLTMAEKHLSSKSYDNETVAMPQTWMQEFTPSNEEDVRPSGLIFASGGDSTGAGDILVMAGSTSGMGAAFGTNNENLFGTEDAPQRFDLDGFVMKIRTDTGAFSGKDKFDPTTNSFTNQHSARISSLPNMNDVVASVCIQPERTIGTQDKVTHVYAVGSTEGVLPGIPNGVRNDDNTLLFPETDGHNSMEAFLMKIDLATMNTVWTVQVGATLPTTKKKGDAYGFGCAVTQDGEGVYMTGMVKDGGVVTDFSDDQSANSKNQANGGSDVFVASYQTLDGILNFLKQIGSTKDDTPARGNGGITTDRVGNAILIGNTRGSLMRNRDAAEFAYGQYGKEAASDVFVMSLAQFTGEYAAIADDSAAPVIPIDNSGSLDGNNGVLDNSIPIDTSSAAAQEPDPTPTQQSASIFLVVLSLLFIAGAVMTLTVVTYKVRSRRRKAKEKESYMNSNLNSRRRSTWGLHRSKGAGSVLANFDDMNIMVEVRTSASGGWHGIYDDEQMQAIDFGTSRGGGQQDDVIEQSLFMEDGLQGLEEIEESIHNDYSIGDVNDDEEVTDEDLIQAYNDAMAIDVEPESNDVAYVMPNFGSGGGVV</sequence>
<evidence type="ECO:0000256" key="1">
    <source>
        <dbReference type="SAM" id="MobiDB-lite"/>
    </source>
</evidence>
<feature type="compositionally biased region" description="Low complexity" evidence="1">
    <location>
        <begin position="420"/>
        <end position="443"/>
    </location>
</feature>
<keyword evidence="2" id="KW-0472">Membrane</keyword>
<feature type="transmembrane region" description="Helical" evidence="2">
    <location>
        <begin position="1168"/>
        <end position="1190"/>
    </location>
</feature>
<dbReference type="InParanoid" id="B8C327"/>
<feature type="compositionally biased region" description="Low complexity" evidence="1">
    <location>
        <begin position="341"/>
        <end position="367"/>
    </location>
</feature>
<keyword evidence="2" id="KW-1133">Transmembrane helix</keyword>
<dbReference type="HOGENOM" id="CLU_257774_0_0_1"/>
<dbReference type="PaxDb" id="35128-Thaps22777"/>
<feature type="compositionally biased region" description="Low complexity" evidence="1">
    <location>
        <begin position="460"/>
        <end position="477"/>
    </location>
</feature>
<name>B8C327_THAPS</name>
<dbReference type="PRINTS" id="PR01217">
    <property type="entry name" value="PRICHEXTENSN"/>
</dbReference>
<reference evidence="3 4" key="2">
    <citation type="journal article" date="2008" name="Nature">
        <title>The Phaeodactylum genome reveals the evolutionary history of diatom genomes.</title>
        <authorList>
            <person name="Bowler C."/>
            <person name="Allen A.E."/>
            <person name="Badger J.H."/>
            <person name="Grimwood J."/>
            <person name="Jabbari K."/>
            <person name="Kuo A."/>
            <person name="Maheswari U."/>
            <person name="Martens C."/>
            <person name="Maumus F."/>
            <person name="Otillar R.P."/>
            <person name="Rayko E."/>
            <person name="Salamov A."/>
            <person name="Vandepoele K."/>
            <person name="Beszteri B."/>
            <person name="Gruber A."/>
            <person name="Heijde M."/>
            <person name="Katinka M."/>
            <person name="Mock T."/>
            <person name="Valentin K."/>
            <person name="Verret F."/>
            <person name="Berges J.A."/>
            <person name="Brownlee C."/>
            <person name="Cadoret J.P."/>
            <person name="Chiovitti A."/>
            <person name="Choi C.J."/>
            <person name="Coesel S."/>
            <person name="De Martino A."/>
            <person name="Detter J.C."/>
            <person name="Durkin C."/>
            <person name="Falciatore A."/>
            <person name="Fournet J."/>
            <person name="Haruta M."/>
            <person name="Huysman M.J."/>
            <person name="Jenkins B.D."/>
            <person name="Jiroutova K."/>
            <person name="Jorgensen R.E."/>
            <person name="Joubert Y."/>
            <person name="Kaplan A."/>
            <person name="Kroger N."/>
            <person name="Kroth P.G."/>
            <person name="La Roche J."/>
            <person name="Lindquist E."/>
            <person name="Lommer M."/>
            <person name="Martin-Jezequel V."/>
            <person name="Lopez P.J."/>
            <person name="Lucas S."/>
            <person name="Mangogna M."/>
            <person name="McGinnis K."/>
            <person name="Medlin L.K."/>
            <person name="Montsant A."/>
            <person name="Oudot-Le Secq M.P."/>
            <person name="Napoli C."/>
            <person name="Obornik M."/>
            <person name="Parker M.S."/>
            <person name="Petit J.L."/>
            <person name="Porcel B.M."/>
            <person name="Poulsen N."/>
            <person name="Robison M."/>
            <person name="Rychlewski L."/>
            <person name="Rynearson T.A."/>
            <person name="Schmutz J."/>
            <person name="Shapiro H."/>
            <person name="Siaut M."/>
            <person name="Stanley M."/>
            <person name="Sussman M.R."/>
            <person name="Taylor A.R."/>
            <person name="Vardi A."/>
            <person name="von Dassow P."/>
            <person name="Vyverman W."/>
            <person name="Willis A."/>
            <person name="Wyrwicz L.S."/>
            <person name="Rokhsar D.S."/>
            <person name="Weissenbach J."/>
            <person name="Armbrust E.V."/>
            <person name="Green B.R."/>
            <person name="Van de Peer Y."/>
            <person name="Grigoriev I.V."/>
        </authorList>
    </citation>
    <scope>NUCLEOTIDE SEQUENCE [LARGE SCALE GENOMIC DNA]</scope>
    <source>
        <strain evidence="3 4">CCMP1335</strain>
    </source>
</reference>
<keyword evidence="4" id="KW-1185">Reference proteome</keyword>
<organism evidence="3 4">
    <name type="scientific">Thalassiosira pseudonana</name>
    <name type="common">Marine diatom</name>
    <name type="synonym">Cyclotella nana</name>
    <dbReference type="NCBI Taxonomy" id="35128"/>
    <lineage>
        <taxon>Eukaryota</taxon>
        <taxon>Sar</taxon>
        <taxon>Stramenopiles</taxon>
        <taxon>Ochrophyta</taxon>
        <taxon>Bacillariophyta</taxon>
        <taxon>Coscinodiscophyceae</taxon>
        <taxon>Thalassiosirophycidae</taxon>
        <taxon>Thalassiosirales</taxon>
        <taxon>Thalassiosiraceae</taxon>
        <taxon>Thalassiosira</taxon>
    </lineage>
</organism>
<evidence type="ECO:0000313" key="3">
    <source>
        <dbReference type="EMBL" id="EED92050.1"/>
    </source>
</evidence>
<protein>
    <submittedName>
        <fullName evidence="3">Uncharacterized protein</fullName>
    </submittedName>
</protein>
<proteinExistence type="predicted"/>
<feature type="compositionally biased region" description="Low complexity" evidence="1">
    <location>
        <begin position="154"/>
        <end position="165"/>
    </location>
</feature>
<evidence type="ECO:0000313" key="4">
    <source>
        <dbReference type="Proteomes" id="UP000001449"/>
    </source>
</evidence>
<dbReference type="Proteomes" id="UP000001449">
    <property type="component" value="Chromosome 5"/>
</dbReference>